<keyword evidence="3" id="KW-1185">Reference proteome</keyword>
<proteinExistence type="predicted"/>
<gene>
    <name evidence="2" type="ORF">NTJ_11463</name>
</gene>
<name>A0ABN7B2K0_9HEMI</name>
<evidence type="ECO:0000313" key="2">
    <source>
        <dbReference type="EMBL" id="BES98646.1"/>
    </source>
</evidence>
<protein>
    <submittedName>
        <fullName evidence="2">Uncharacterized protein</fullName>
    </submittedName>
</protein>
<reference evidence="2 3" key="1">
    <citation type="submission" date="2023-09" db="EMBL/GenBank/DDBJ databases">
        <title>Nesidiocoris tenuis whole genome shotgun sequence.</title>
        <authorList>
            <person name="Shibata T."/>
            <person name="Shimoda M."/>
            <person name="Kobayashi T."/>
            <person name="Uehara T."/>
        </authorList>
    </citation>
    <scope>NUCLEOTIDE SEQUENCE [LARGE SCALE GENOMIC DNA]</scope>
    <source>
        <strain evidence="2 3">Japan</strain>
    </source>
</reference>
<evidence type="ECO:0000256" key="1">
    <source>
        <dbReference type="SAM" id="MobiDB-lite"/>
    </source>
</evidence>
<sequence length="90" mass="9712">MLSGDWDRIFENFGWRRLPSGSPRGEKQQETSPCRSARVNGWPAYASHKVIGGPPGGGSEDCTSRDDPGGWGPPEITGASFPGPPPLFWN</sequence>
<organism evidence="2 3">
    <name type="scientific">Nesidiocoris tenuis</name>
    <dbReference type="NCBI Taxonomy" id="355587"/>
    <lineage>
        <taxon>Eukaryota</taxon>
        <taxon>Metazoa</taxon>
        <taxon>Ecdysozoa</taxon>
        <taxon>Arthropoda</taxon>
        <taxon>Hexapoda</taxon>
        <taxon>Insecta</taxon>
        <taxon>Pterygota</taxon>
        <taxon>Neoptera</taxon>
        <taxon>Paraneoptera</taxon>
        <taxon>Hemiptera</taxon>
        <taxon>Heteroptera</taxon>
        <taxon>Panheteroptera</taxon>
        <taxon>Cimicomorpha</taxon>
        <taxon>Miridae</taxon>
        <taxon>Dicyphina</taxon>
        <taxon>Nesidiocoris</taxon>
    </lineage>
</organism>
<dbReference type="EMBL" id="AP028917">
    <property type="protein sequence ID" value="BES98646.1"/>
    <property type="molecule type" value="Genomic_DNA"/>
</dbReference>
<feature type="region of interest" description="Disordered" evidence="1">
    <location>
        <begin position="15"/>
        <end position="90"/>
    </location>
</feature>
<evidence type="ECO:0000313" key="3">
    <source>
        <dbReference type="Proteomes" id="UP001307889"/>
    </source>
</evidence>
<accession>A0ABN7B2K0</accession>
<dbReference type="Proteomes" id="UP001307889">
    <property type="component" value="Chromosome 9"/>
</dbReference>